<dbReference type="InterPro" id="IPR049166">
    <property type="entry name" value="GH39_cat"/>
</dbReference>
<feature type="domain" description="Ricin B lectin" evidence="5">
    <location>
        <begin position="746"/>
        <end position="877"/>
    </location>
</feature>
<protein>
    <submittedName>
        <fullName evidence="6">Ricin-type beta-trefoil lectin domain protein</fullName>
    </submittedName>
</protein>
<dbReference type="CDD" id="cd00161">
    <property type="entry name" value="beta-trefoil_Ricin-like"/>
    <property type="match status" value="4"/>
</dbReference>
<dbReference type="SUPFAM" id="SSF51445">
    <property type="entry name" value="(Trans)glycosidases"/>
    <property type="match status" value="1"/>
</dbReference>
<dbReference type="InterPro" id="IPR035992">
    <property type="entry name" value="Ricin_B-like_lectins"/>
</dbReference>
<feature type="domain" description="Ricin B lectin" evidence="5">
    <location>
        <begin position="597"/>
        <end position="731"/>
    </location>
</feature>
<evidence type="ECO:0000256" key="1">
    <source>
        <dbReference type="ARBA" id="ARBA00008875"/>
    </source>
</evidence>
<dbReference type="Pfam" id="PF01229">
    <property type="entry name" value="Glyco_hydro_39"/>
    <property type="match status" value="1"/>
</dbReference>
<gene>
    <name evidence="6" type="ORF">SK3146_01893</name>
</gene>
<dbReference type="Gene3D" id="3.20.20.80">
    <property type="entry name" value="Glycosidases"/>
    <property type="match status" value="1"/>
</dbReference>
<evidence type="ECO:0000256" key="2">
    <source>
        <dbReference type="ARBA" id="ARBA00022801"/>
    </source>
</evidence>
<dbReference type="PANTHER" id="PTHR12631:SF10">
    <property type="entry name" value="BETA-XYLOSIDASE-LIKE PROTEIN-RELATED"/>
    <property type="match status" value="1"/>
</dbReference>
<feature type="chain" id="PRO_5047469120" evidence="4">
    <location>
        <begin position="36"/>
        <end position="879"/>
    </location>
</feature>
<evidence type="ECO:0000313" key="7">
    <source>
        <dbReference type="Proteomes" id="UP001057134"/>
    </source>
</evidence>
<dbReference type="InterPro" id="IPR051923">
    <property type="entry name" value="Glycosyl_Hydrolase_39"/>
</dbReference>
<keyword evidence="2" id="KW-0378">Hydrolase</keyword>
<keyword evidence="4" id="KW-0732">Signal</keyword>
<name>A0ABY4RJU4_9BACL</name>
<evidence type="ECO:0000256" key="4">
    <source>
        <dbReference type="SAM" id="SignalP"/>
    </source>
</evidence>
<keyword evidence="3" id="KW-0326">Glycosidase</keyword>
<reference evidence="6" key="2">
    <citation type="journal article" date="2021" name="J Anim Sci Technol">
        <title>Complete genome sequence of Paenibacillus konkukensis sp. nov. SK3146 as a potential probiotic strain.</title>
        <authorList>
            <person name="Jung H.I."/>
            <person name="Park S."/>
            <person name="Niu K.M."/>
            <person name="Lee S.W."/>
            <person name="Kothari D."/>
            <person name="Yi K.J."/>
            <person name="Kim S.K."/>
        </authorList>
    </citation>
    <scope>NUCLEOTIDE SEQUENCE</scope>
    <source>
        <strain evidence="6">SK3146</strain>
    </source>
</reference>
<feature type="signal peptide" evidence="4">
    <location>
        <begin position="1"/>
        <end position="35"/>
    </location>
</feature>
<organism evidence="6 7">
    <name type="scientific">Paenibacillus konkukensis</name>
    <dbReference type="NCBI Taxonomy" id="2020716"/>
    <lineage>
        <taxon>Bacteria</taxon>
        <taxon>Bacillati</taxon>
        <taxon>Bacillota</taxon>
        <taxon>Bacilli</taxon>
        <taxon>Bacillales</taxon>
        <taxon>Paenibacillaceae</taxon>
        <taxon>Paenibacillus</taxon>
    </lineage>
</organism>
<sequence>MGSRRALFRAAKFMILCFLICNMLIWPLLSQVAHADVIDTHDPIEVSVDWGTTGKTIPAYAYGLNSNGLLQDSYTTDANFMSHLRYLNGNKGLVRIHSTSMISTSGWINADLTWSESKIVAALTPLAAEHYPVMINIPYGPNGQTDYLDADTFAAFAAELVRIVNVEHGLGIAYWEIPNERESGFVNPGLNASAMANLIRKSYTAMKAIDPSIQVGGPAASDVNVSYISNVVQAAWPQIDFVTMHAYSSGQSRPGTDNQAYDHAQKQGVLVNSLRSALLANNSQADLPILIDEYNMTWDTDPRLHTSKESVYSALLVAGVIGGAGSGVNFWHAESSYMGLMNDRRELYDTADLNHWFNRFFHGQAAASVFPDKSKVDGFAVKGDNRNSVLLVNRTNNEQLVRLQQSGSQLTNQAAASSWDLYRIDEYGSSHMPGIDGSQWPTTGILLPANSVTIVTSGTDVTITEHIPYTLTNRSSETLLTVTGSAYGYIHEQNRLSAQQRWVFQSVGANVYEVRSYADGSLLSIPDGTNGTITQWKLLPVGGDTFELQAAGTTSALSISNDPLDNHVRLDPDASTARQQWTLAYAGTRTEIIDHAQHLYQIVNKASGKALQIGNSRKTEGGIANLQKDEGLASQKWSFRCYADCSGFRITNANSGQVIHGAAGSLITQAPFWYDPPRQLWTLEKQADGSYVIRNNLSSQVLQPKEGSLLEGALAVSGPYTGADDQKWYISKDTRIPVAPTIDEESDYILQNLATGKVISVPNSSTANAAAVTQAAYTGNPEQLWQFKWYRSGTRIINKNSQLLLAPNSSSLSIQQTFAYHDINQQWILEKQSDGTYMLIYAANRKVLQPVGGSSAVGVRYEWVEPTGANEQKWIPIRK</sequence>
<reference evidence="6" key="1">
    <citation type="submission" date="2018-02" db="EMBL/GenBank/DDBJ databases">
        <authorList>
            <person name="Kim S.-K."/>
            <person name="Jung H.-I."/>
            <person name="Lee S.-W."/>
        </authorList>
    </citation>
    <scope>NUCLEOTIDE SEQUENCE</scope>
    <source>
        <strain evidence="6">SK3146</strain>
    </source>
</reference>
<keyword evidence="7" id="KW-1185">Reference proteome</keyword>
<proteinExistence type="inferred from homology"/>
<dbReference type="SUPFAM" id="SSF50370">
    <property type="entry name" value="Ricin B-like lectins"/>
    <property type="match status" value="3"/>
</dbReference>
<dbReference type="PANTHER" id="PTHR12631">
    <property type="entry name" value="ALPHA-L-IDURONIDASE"/>
    <property type="match status" value="1"/>
</dbReference>
<comment type="similarity">
    <text evidence="1">Belongs to the glycosyl hydrolase 39 family.</text>
</comment>
<evidence type="ECO:0000259" key="5">
    <source>
        <dbReference type="SMART" id="SM00458"/>
    </source>
</evidence>
<dbReference type="Pfam" id="PF14200">
    <property type="entry name" value="RicinB_lectin_2"/>
    <property type="match status" value="3"/>
</dbReference>
<evidence type="ECO:0000313" key="6">
    <source>
        <dbReference type="EMBL" id="UQZ82734.1"/>
    </source>
</evidence>
<dbReference type="SMART" id="SM00458">
    <property type="entry name" value="RICIN"/>
    <property type="match status" value="2"/>
</dbReference>
<dbReference type="PROSITE" id="PS50231">
    <property type="entry name" value="RICIN_B_LECTIN"/>
    <property type="match status" value="2"/>
</dbReference>
<dbReference type="EMBL" id="CP027059">
    <property type="protein sequence ID" value="UQZ82734.1"/>
    <property type="molecule type" value="Genomic_DNA"/>
</dbReference>
<evidence type="ECO:0000256" key="3">
    <source>
        <dbReference type="ARBA" id="ARBA00023295"/>
    </source>
</evidence>
<dbReference type="InterPro" id="IPR000772">
    <property type="entry name" value="Ricin_B_lectin"/>
</dbReference>
<dbReference type="Gene3D" id="2.80.10.50">
    <property type="match status" value="4"/>
</dbReference>
<accession>A0ABY4RJU4</accession>
<dbReference type="Proteomes" id="UP001057134">
    <property type="component" value="Chromosome"/>
</dbReference>
<dbReference type="InterPro" id="IPR017853">
    <property type="entry name" value="GH"/>
</dbReference>